<dbReference type="Pfam" id="PF08709">
    <property type="entry name" value="Ins145_P3_rec"/>
    <property type="match status" value="1"/>
</dbReference>
<dbReference type="Gene3D" id="2.80.10.50">
    <property type="match status" value="2"/>
</dbReference>
<dbReference type="InterPro" id="IPR015925">
    <property type="entry name" value="Ryanodine_IP3_receptor"/>
</dbReference>
<feature type="domain" description="Inositol 1,4,5-trisphosphate/ryanodine receptor" evidence="2">
    <location>
        <begin position="4"/>
        <end position="203"/>
    </location>
</feature>
<evidence type="ECO:0000313" key="4">
    <source>
        <dbReference type="Proteomes" id="UP000017861"/>
    </source>
</evidence>
<accession>V5B759</accession>
<dbReference type="EMBL" id="AYLP01000126">
    <property type="protein sequence ID" value="ESS63464.1"/>
    <property type="molecule type" value="Genomic_DNA"/>
</dbReference>
<comment type="caution">
    <text evidence="3">The sequence shown here is derived from an EMBL/GenBank/DDBJ whole genome shotgun (WGS) entry which is preliminary data.</text>
</comment>
<dbReference type="PANTHER" id="PTHR13715">
    <property type="entry name" value="RYANODINE RECEPTOR AND IP3 RECEPTOR"/>
    <property type="match status" value="1"/>
</dbReference>
<evidence type="ECO:0000313" key="3">
    <source>
        <dbReference type="EMBL" id="ESS63464.1"/>
    </source>
</evidence>
<feature type="region of interest" description="Disordered" evidence="1">
    <location>
        <begin position="336"/>
        <end position="369"/>
    </location>
</feature>
<organism evidence="3 4">
    <name type="scientific">Trypanosoma cruzi Dm28c</name>
    <dbReference type="NCBI Taxonomy" id="1416333"/>
    <lineage>
        <taxon>Eukaryota</taxon>
        <taxon>Discoba</taxon>
        <taxon>Euglenozoa</taxon>
        <taxon>Kinetoplastea</taxon>
        <taxon>Metakinetoplastina</taxon>
        <taxon>Trypanosomatida</taxon>
        <taxon>Trypanosomatidae</taxon>
        <taxon>Trypanosoma</taxon>
        <taxon>Schizotrypanum</taxon>
    </lineage>
</organism>
<sequence length="614" mass="68225">MDRKQRIIKYGSLVHFSCEEGYIAASGLEAEDLFIREENGTDIDEEPLPLLGFETSVFRIEAPASSLAAKAQEAVTDHFSNNNTLIMEHFSNINTAPELMYGKTFLLLHSVSQMCVAVFPSRPSKSDPNCVRLVLVKPGEVESDFCEFVMTPRYKIHDDGDPVCRGDEVLLRLAAFPIFVHVTGRKHSGLNTWGMPSEEDGCDSSINAFEKGLAAGRMVDDLRSEVNGSEERAVGFVVQRYDIGRDQANYQRALYHIARPYVPSGVPVLLYHRERESFLTTSLTSQPRQQKESEETKKTMEANVVSGGDNGISGGALLTNKESSFVEGVFVSRSATQLEGSGTSTPDTPDANDDTDSDVDHTGTPFPLLMKDETSTGCVSNEGAALNDVWRSCTALWILENEDPKIGGAVRMRSVKYRLRQACSNMYLAVAGSGVDAFFEGNGESDFSETVDGMGTAALEEGGDTGSNSSRNQLRAASLCMIPPPRTAKDSQRTLFTLTPMFFTECNFLIENDCLTLQNVLTGMYVCTQEARDRLFLQWQPSVSDTITVRSSRQEIVQDVMFLRSHCERLCRYRDAFQALARLKNSRHPSFHRMVEAWNHLPENTRVPTRVRKI</sequence>
<dbReference type="VEuPathDB" id="TriTrypDB:TCDM_08714"/>
<dbReference type="InterPro" id="IPR014821">
    <property type="entry name" value="Ins145_P3_rcpt"/>
</dbReference>
<reference evidence="3 4" key="1">
    <citation type="journal article" date="2014" name="Genome Announc.">
        <title>Trypanosoma cruzi Clone Dm28c Draft Genome Sequence.</title>
        <authorList>
            <person name="Grisard E.C."/>
            <person name="Teixeira S.M."/>
            <person name="de Almeida L.G."/>
            <person name="Stoco P.H."/>
            <person name="Gerber A.L."/>
            <person name="Talavera-Lopez C."/>
            <person name="Lima O.C."/>
            <person name="Andersson B."/>
            <person name="de Vasconcelos A.T."/>
        </authorList>
    </citation>
    <scope>NUCLEOTIDE SEQUENCE [LARGE SCALE GENOMIC DNA]</scope>
    <source>
        <strain evidence="3 4">Dm28c</strain>
    </source>
</reference>
<proteinExistence type="predicted"/>
<gene>
    <name evidence="3" type="ORF">TCDM_08714</name>
</gene>
<dbReference type="Proteomes" id="UP000017861">
    <property type="component" value="Unassembled WGS sequence"/>
</dbReference>
<dbReference type="PANTHER" id="PTHR13715:SF99">
    <property type="entry name" value="INOSITOL 1,4,5-TRISPHOSPHATE RECEPTOR-LIKE PROTEIN A"/>
    <property type="match status" value="1"/>
</dbReference>
<feature type="compositionally biased region" description="Polar residues" evidence="1">
    <location>
        <begin position="279"/>
        <end position="288"/>
    </location>
</feature>
<feature type="compositionally biased region" description="Basic and acidic residues" evidence="1">
    <location>
        <begin position="289"/>
        <end position="299"/>
    </location>
</feature>
<dbReference type="InterPro" id="IPR036300">
    <property type="entry name" value="MIR_dom_sf"/>
</dbReference>
<name>V5B759_TRYCR</name>
<feature type="region of interest" description="Disordered" evidence="1">
    <location>
        <begin position="279"/>
        <end position="299"/>
    </location>
</feature>
<evidence type="ECO:0000259" key="2">
    <source>
        <dbReference type="Pfam" id="PF08709"/>
    </source>
</evidence>
<evidence type="ECO:0000256" key="1">
    <source>
        <dbReference type="SAM" id="MobiDB-lite"/>
    </source>
</evidence>
<dbReference type="GO" id="GO:0006816">
    <property type="term" value="P:calcium ion transport"/>
    <property type="evidence" value="ECO:0007669"/>
    <property type="project" value="InterPro"/>
</dbReference>
<dbReference type="AlphaFoldDB" id="V5B759"/>
<dbReference type="SUPFAM" id="SSF82109">
    <property type="entry name" value="MIR domain"/>
    <property type="match status" value="1"/>
</dbReference>
<protein>
    <recommendedName>
        <fullName evidence="2">Inositol 1,4,5-trisphosphate/ryanodine receptor domain-containing protein</fullName>
    </recommendedName>
</protein>